<dbReference type="EMBL" id="JABWDY010019411">
    <property type="protein sequence ID" value="KAF5193947.1"/>
    <property type="molecule type" value="Genomic_DNA"/>
</dbReference>
<evidence type="ECO:0000313" key="3">
    <source>
        <dbReference type="Proteomes" id="UP000554482"/>
    </source>
</evidence>
<evidence type="ECO:0000313" key="2">
    <source>
        <dbReference type="EMBL" id="KAF5193947.1"/>
    </source>
</evidence>
<accession>A0A7J6WAG2</accession>
<dbReference type="Proteomes" id="UP000554482">
    <property type="component" value="Unassembled WGS sequence"/>
</dbReference>
<proteinExistence type="predicted"/>
<comment type="caution">
    <text evidence="2">The sequence shown here is derived from an EMBL/GenBank/DDBJ whole genome shotgun (WGS) entry which is preliminary data.</text>
</comment>
<protein>
    <submittedName>
        <fullName evidence="2">Uncharacterized protein</fullName>
    </submittedName>
</protein>
<dbReference type="AlphaFoldDB" id="A0A7J6WAG2"/>
<sequence length="246" mass="27262">MMSNAPLGVKNFQVHLGGKWGTLTEGMTDMDDYKGGRRRNMTLDGDELNLKDLKEEIIDFLGEGIQPGDINISCVLDGNKFDLAEDCHLMQMWAQLIPARDRKFHIFVSCEPTLLTKSKPKSNKAKSLTKVETSTIRSNKLISRPKLVPMRSSEHEILLLDSSSDEDNVLSTPTPIGDCLVFPTPNDNVVNTVNDSVLLPAIAEDVLKDFSDVLDDMFDDNQAVHVDGDDLEDKGSEGDEIERLVG</sequence>
<name>A0A7J6WAG2_THATH</name>
<feature type="region of interest" description="Disordered" evidence="1">
    <location>
        <begin position="226"/>
        <end position="246"/>
    </location>
</feature>
<keyword evidence="3" id="KW-1185">Reference proteome</keyword>
<evidence type="ECO:0000256" key="1">
    <source>
        <dbReference type="SAM" id="MobiDB-lite"/>
    </source>
</evidence>
<reference evidence="2 3" key="1">
    <citation type="submission" date="2020-06" db="EMBL/GenBank/DDBJ databases">
        <title>Transcriptomic and genomic resources for Thalictrum thalictroides and T. hernandezii: Facilitating candidate gene discovery in an emerging model plant lineage.</title>
        <authorList>
            <person name="Arias T."/>
            <person name="Riano-Pachon D.M."/>
            <person name="Di Stilio V.S."/>
        </authorList>
    </citation>
    <scope>NUCLEOTIDE SEQUENCE [LARGE SCALE GENOMIC DNA]</scope>
    <source>
        <strain evidence="3">cv. WT478/WT964</strain>
        <tissue evidence="2">Leaves</tissue>
    </source>
</reference>
<feature type="compositionally biased region" description="Basic and acidic residues" evidence="1">
    <location>
        <begin position="233"/>
        <end position="246"/>
    </location>
</feature>
<organism evidence="2 3">
    <name type="scientific">Thalictrum thalictroides</name>
    <name type="common">Rue-anemone</name>
    <name type="synonym">Anemone thalictroides</name>
    <dbReference type="NCBI Taxonomy" id="46969"/>
    <lineage>
        <taxon>Eukaryota</taxon>
        <taxon>Viridiplantae</taxon>
        <taxon>Streptophyta</taxon>
        <taxon>Embryophyta</taxon>
        <taxon>Tracheophyta</taxon>
        <taxon>Spermatophyta</taxon>
        <taxon>Magnoliopsida</taxon>
        <taxon>Ranunculales</taxon>
        <taxon>Ranunculaceae</taxon>
        <taxon>Thalictroideae</taxon>
        <taxon>Thalictrum</taxon>
    </lineage>
</organism>
<gene>
    <name evidence="2" type="ORF">FRX31_016466</name>
</gene>